<evidence type="ECO:0000256" key="4">
    <source>
        <dbReference type="ARBA" id="ARBA00022840"/>
    </source>
</evidence>
<dbReference type="EMBL" id="OE002336">
    <property type="protein sequence ID" value="CAD7458534.1"/>
    <property type="molecule type" value="Genomic_DNA"/>
</dbReference>
<dbReference type="AlphaFoldDB" id="A0A7R9IHP4"/>
<dbReference type="Gene3D" id="1.20.58.740">
    <property type="match status" value="1"/>
</dbReference>
<dbReference type="InterPro" id="IPR036676">
    <property type="entry name" value="PurM-like_C_sf"/>
</dbReference>
<dbReference type="NCBIfam" id="TIGR00476">
    <property type="entry name" value="selD"/>
    <property type="match status" value="1"/>
</dbReference>
<organism evidence="9">
    <name type="scientific">Timema tahoe</name>
    <dbReference type="NCBI Taxonomy" id="61484"/>
    <lineage>
        <taxon>Eukaryota</taxon>
        <taxon>Metazoa</taxon>
        <taxon>Ecdysozoa</taxon>
        <taxon>Arthropoda</taxon>
        <taxon>Hexapoda</taxon>
        <taxon>Insecta</taxon>
        <taxon>Pterygota</taxon>
        <taxon>Neoptera</taxon>
        <taxon>Polyneoptera</taxon>
        <taxon>Phasmatodea</taxon>
        <taxon>Timematodea</taxon>
        <taxon>Timematoidea</taxon>
        <taxon>Timematidae</taxon>
        <taxon>Timema</taxon>
    </lineage>
</organism>
<feature type="domain" description="PurM-like C-terminal" evidence="7">
    <location>
        <begin position="671"/>
        <end position="840"/>
    </location>
</feature>
<evidence type="ECO:0000256" key="2">
    <source>
        <dbReference type="ARBA" id="ARBA00022741"/>
    </source>
</evidence>
<dbReference type="GO" id="GO:0016260">
    <property type="term" value="P:selenocysteine biosynthetic process"/>
    <property type="evidence" value="ECO:0007669"/>
    <property type="project" value="TreeGrafter"/>
</dbReference>
<dbReference type="GO" id="GO:0005737">
    <property type="term" value="C:cytoplasm"/>
    <property type="evidence" value="ECO:0007669"/>
    <property type="project" value="TreeGrafter"/>
</dbReference>
<name>A0A7R9IHP4_9NEOP</name>
<dbReference type="Gene3D" id="3.30.1330.10">
    <property type="entry name" value="PurM-like, N-terminal domain"/>
    <property type="match status" value="1"/>
</dbReference>
<keyword evidence="4" id="KW-0067">ATP-binding</keyword>
<dbReference type="Pfam" id="PF06920">
    <property type="entry name" value="DHR-2_Lobe_A"/>
    <property type="match status" value="1"/>
</dbReference>
<feature type="domain" description="DOCKER Lobe A" evidence="8">
    <location>
        <begin position="277"/>
        <end position="392"/>
    </location>
</feature>
<accession>A0A7R9IHP4</accession>
<keyword evidence="1" id="KW-0808">Transferase</keyword>
<keyword evidence="3" id="KW-0418">Kinase</keyword>
<dbReference type="Gene3D" id="1.25.40.410">
    <property type="match status" value="1"/>
</dbReference>
<evidence type="ECO:0000259" key="6">
    <source>
        <dbReference type="Pfam" id="PF00586"/>
    </source>
</evidence>
<reference evidence="9" key="1">
    <citation type="submission" date="2020-11" db="EMBL/GenBank/DDBJ databases">
        <authorList>
            <person name="Tran Van P."/>
        </authorList>
    </citation>
    <scope>NUCLEOTIDE SEQUENCE</scope>
</reference>
<dbReference type="Pfam" id="PF00586">
    <property type="entry name" value="AIRS"/>
    <property type="match status" value="1"/>
</dbReference>
<evidence type="ECO:0008006" key="10">
    <source>
        <dbReference type="Google" id="ProtNLM"/>
    </source>
</evidence>
<evidence type="ECO:0000313" key="9">
    <source>
        <dbReference type="EMBL" id="CAD7458534.1"/>
    </source>
</evidence>
<dbReference type="CDD" id="cd02195">
    <property type="entry name" value="SelD"/>
    <property type="match status" value="1"/>
</dbReference>
<feature type="domain" description="PurM-like N-terminal" evidence="6">
    <location>
        <begin position="550"/>
        <end position="652"/>
    </location>
</feature>
<evidence type="ECO:0000256" key="3">
    <source>
        <dbReference type="ARBA" id="ARBA00022777"/>
    </source>
</evidence>
<evidence type="ECO:0000256" key="1">
    <source>
        <dbReference type="ARBA" id="ARBA00022679"/>
    </source>
</evidence>
<dbReference type="FunFam" id="3.90.650.10:FF:000010">
    <property type="entry name" value="Selenide, water dikinase"/>
    <property type="match status" value="1"/>
</dbReference>
<dbReference type="PANTHER" id="PTHR10256:SF0">
    <property type="entry name" value="INACTIVE SELENIDE, WATER DIKINASE-LIKE PROTEIN-RELATED"/>
    <property type="match status" value="1"/>
</dbReference>
<dbReference type="Gene3D" id="3.90.650.10">
    <property type="entry name" value="PurM-like C-terminal domain"/>
    <property type="match status" value="1"/>
</dbReference>
<proteinExistence type="predicted"/>
<dbReference type="GO" id="GO:0004756">
    <property type="term" value="F:selenide, water dikinase activity"/>
    <property type="evidence" value="ECO:0007669"/>
    <property type="project" value="TreeGrafter"/>
</dbReference>
<dbReference type="InterPro" id="IPR043162">
    <property type="entry name" value="DOCK_C_lobe_C"/>
</dbReference>
<dbReference type="InterPro" id="IPR036921">
    <property type="entry name" value="PurM-like_N_sf"/>
</dbReference>
<dbReference type="InterPro" id="IPR043161">
    <property type="entry name" value="DOCK_C_lobe_A"/>
</dbReference>
<dbReference type="GO" id="GO:0005524">
    <property type="term" value="F:ATP binding"/>
    <property type="evidence" value="ECO:0007669"/>
    <property type="project" value="UniProtKB-KW"/>
</dbReference>
<dbReference type="Pfam" id="PF02769">
    <property type="entry name" value="AIRS_C"/>
    <property type="match status" value="1"/>
</dbReference>
<dbReference type="FunFam" id="3.30.1330.10:FF:000006">
    <property type="entry name" value="Selenide water dikinase 1"/>
    <property type="match status" value="1"/>
</dbReference>
<dbReference type="InterPro" id="IPR004536">
    <property type="entry name" value="SPS/SelD"/>
</dbReference>
<evidence type="ECO:0000256" key="5">
    <source>
        <dbReference type="ARBA" id="ARBA00023266"/>
    </source>
</evidence>
<dbReference type="PANTHER" id="PTHR10256">
    <property type="entry name" value="SELENIDE, WATER DIKINASE"/>
    <property type="match status" value="1"/>
</dbReference>
<dbReference type="InterPro" id="IPR010918">
    <property type="entry name" value="PurM-like_C_dom"/>
</dbReference>
<dbReference type="InterPro" id="IPR016188">
    <property type="entry name" value="PurM-like_N"/>
</dbReference>
<dbReference type="InterPro" id="IPR046769">
    <property type="entry name" value="DOCKER_Lobe_A"/>
</dbReference>
<evidence type="ECO:0000259" key="7">
    <source>
        <dbReference type="Pfam" id="PF02769"/>
    </source>
</evidence>
<evidence type="ECO:0000259" key="8">
    <source>
        <dbReference type="Pfam" id="PF06920"/>
    </source>
</evidence>
<keyword evidence="2" id="KW-0547">Nucleotide-binding</keyword>
<dbReference type="SUPFAM" id="SSF55326">
    <property type="entry name" value="PurM N-terminal domain-like"/>
    <property type="match status" value="1"/>
</dbReference>
<keyword evidence="5" id="KW-0711">Selenium</keyword>
<sequence length="860" mass="94921">MKSNTEEIEPRSGINKSVAMAIAGTSTLHSKSKTPENYSTYQQGKKSIKHCAPQNLCKTSDIKSRLEDVILGQGSARSEMIMRRKERNPPSNGWPGDRLRWRKEQMAYRPSLDLPGRPQAEVETDAHIEGNLATEVSFVILDTLEQIVQVASQLDNLQCLLGVVLKVLLHALARNQSTCVLQNMFATQRSLVFKNFARVKMQVTMSLSSLVGTSSSFSEESLRRSLKTILVYAEEDSDLQDTTFPEQVKDLVFNLHMILSDTVKMKEFQEDPEMLLDLMYRIAKGYQNSPDLRLTWLANMAQKHMERKNHTEAAMCLVHSAALVAEYLHMLEDQPQLPVGAVGLEMVSPNVLEESAVSDDVLSPEEEGVCLGNYFTESGLVGLLEQAASAFHSIVLTPIEVAIEDIEKKTMELAHATQQEPPDPKILQMVLQGCIAPNGSDTGTSILACKSVSIVGIMDGRNGANVFRPPTNLVQEVRKRILQRAVSRDPTDYSSRITWVLGGGGNYSAAHVLLGLQSHQSQDENNGQDEHSHFMHMAIPRIGIGMDSSVTPLRHGGLSLVQTTDFFYPLVEDPYMMGKITCANVISDLYAMGVTECDNMLMLLAVSTKMTEKERDVVVPLLMRGFKDAALEAGTTVTGGQTVVNPWCTIGGVASTVCQPNEYIVPDNAVVGDVLVLTKPLGTQVAVNAHQWLDQPERWNRIKLVVSEDDVHKAYQRAMDSMARLNRIAARLMHKYNAHGATDITGFGLLGHAQNLAKHQKNEVSFVIHNLPVIAKMGAVAKACGNMFQLLQGHSAETSGGLLICLPREQAAAYCKDIEKQEAYQAWIIGIVEKGSRTARIIDKPRVIEVPAKEKDSELW</sequence>
<dbReference type="SUPFAM" id="SSF56042">
    <property type="entry name" value="PurM C-terminal domain-like"/>
    <property type="match status" value="1"/>
</dbReference>
<protein>
    <recommendedName>
        <fullName evidence="10">Selenide, water dikinase</fullName>
    </recommendedName>
</protein>
<gene>
    <name evidence="9" type="ORF">TTEB3V08_LOCUS6513</name>
</gene>